<dbReference type="PROSITE" id="PS00107">
    <property type="entry name" value="PROTEIN_KINASE_ATP"/>
    <property type="match status" value="1"/>
</dbReference>
<dbReference type="SMART" id="SM00220">
    <property type="entry name" value="S_TKc"/>
    <property type="match status" value="1"/>
</dbReference>
<dbReference type="InterPro" id="IPR027417">
    <property type="entry name" value="P-loop_NTPase"/>
</dbReference>
<dbReference type="InterPro" id="IPR042095">
    <property type="entry name" value="SUMF_sf"/>
</dbReference>
<feature type="compositionally biased region" description="Low complexity" evidence="6">
    <location>
        <begin position="336"/>
        <end position="353"/>
    </location>
</feature>
<feature type="region of interest" description="Disordered" evidence="6">
    <location>
        <begin position="1"/>
        <end position="48"/>
    </location>
</feature>
<dbReference type="InterPro" id="IPR011009">
    <property type="entry name" value="Kinase-like_dom_sf"/>
</dbReference>
<keyword evidence="3 8" id="KW-0418">Kinase</keyword>
<evidence type="ECO:0000256" key="1">
    <source>
        <dbReference type="ARBA" id="ARBA00022679"/>
    </source>
</evidence>
<dbReference type="InterPro" id="IPR000719">
    <property type="entry name" value="Prot_kinase_dom"/>
</dbReference>
<dbReference type="SUPFAM" id="SSF52540">
    <property type="entry name" value="P-loop containing nucleoside triphosphate hydrolases"/>
    <property type="match status" value="1"/>
</dbReference>
<organism evidence="8 9">
    <name type="scientific">Aquisphaera giovannonii</name>
    <dbReference type="NCBI Taxonomy" id="406548"/>
    <lineage>
        <taxon>Bacteria</taxon>
        <taxon>Pseudomonadati</taxon>
        <taxon>Planctomycetota</taxon>
        <taxon>Planctomycetia</taxon>
        <taxon>Isosphaerales</taxon>
        <taxon>Isosphaeraceae</taxon>
        <taxon>Aquisphaera</taxon>
    </lineage>
</organism>
<accession>A0A5B9VXA6</accession>
<evidence type="ECO:0000313" key="8">
    <source>
        <dbReference type="EMBL" id="QEH33016.1"/>
    </source>
</evidence>
<keyword evidence="1 8" id="KW-0808">Transferase</keyword>
<dbReference type="Pfam" id="PF00069">
    <property type="entry name" value="Pkinase"/>
    <property type="match status" value="1"/>
</dbReference>
<dbReference type="Pfam" id="PF03781">
    <property type="entry name" value="FGE-sulfatase"/>
    <property type="match status" value="1"/>
</dbReference>
<dbReference type="Gene3D" id="3.90.1580.10">
    <property type="entry name" value="paralog of FGE (formylglycine-generating enzyme)"/>
    <property type="match status" value="1"/>
</dbReference>
<dbReference type="CDD" id="cd14014">
    <property type="entry name" value="STKc_PknB_like"/>
    <property type="match status" value="1"/>
</dbReference>
<evidence type="ECO:0000256" key="6">
    <source>
        <dbReference type="SAM" id="MobiDB-lite"/>
    </source>
</evidence>
<sequence length="1499" mass="163366">MDDPTRPAEPVPGQWPAPGTDGGSSVTGGPSIEETQADLGGRGREDPSVVTVSSAPLMAPTDCAEIGRYRLIRLLGEGGFGRVYLAHDSELDRRVAIKVPNPRRNLRPEDVEAYLAEARMLARLDHPHIVPVYDVGRAENAACYVVSKYIEGADLATRLAQGRPSIREAAGWTAAIAEALHHAHARGLVHRDVKPGNILIDGGGRPCVADFGLALRDEDYGKGSPIAGTPGYMSPEQARGEGHRVDGRSDIFSLGVVLYEMLTGRRPFRSESRAELLKQIIAADPRPPRQVDDAVPRELERICMKAMAQRASDRYRTAGDLAEDLKHFLETDAAAAPGRPAPAGLAAATDPGPENAPSTTSWARGEAATRIVPKGLRSFDQHDAEFFLRLLPGPRDRDGLPESLRFWKRRVEATDAAAGFGVGLIYGPSGCGKSSLVKAGLLPRLAPHVIPVYAEAAAGETESRVLRGLRAACPDLPAERGLAECVTTLRRGRVLRSGQKVLLVLDQFEQWLFGRVEDSSDELVAAMRQCDGQHVQAILMVRDDFWMAATRFLREIETPLVEGENTAAVDLFEPSHARRVLAAFGRAYGALPEKASEDTPDHRAFLDRAIAGLVNDGKVIPVRLALFAEMVKGRPWTPSSLKASGGPEGVGVTYLEETFCSPHAPPEHRLHQEAAQAVLKALLPESGTNIRGQMRSAAELRGGSGYADRPGDFAGLIHLLDARLRLVTPTEREPAPAAGPADAAGPQEGDSRCYQLTHDYLVPSIRQWLNRKQRETRQGRAALALSDQAALWAAHPRRRLLPSASEFLRMGLLTRRADRTPQQARFLRAAARYHATRGLIVAAALLCLALAGIELRGWLRASELRHRLLVARTSDMPAVLLETGPFMRWLDPMLRRELVRAAGPASRPLRIRLSLALLPRDPRQVEDLVGLMLDSDPEELVLIRDSLRPHAARLEGPLWAILGDTAVDRERRLRAAAALAAYDPEGPDWYAIAPDLAATLVAEGPLAVAGWIDALRNVREAMVPALRAAFADGERSAEERSVAAAALAAYLGDDLDALLPLALEADPQQSRAFLPPLRDRAADVEARCRELLAATPPGPAEDAPRFADTRRRAAAATVLIGLGRGGPAWPLLSRAGGPVREYLIERLEPSGVDPLTLMNAAAAEGEPSLRTGLLRALSRYRSEDVPAAQADRFAAGLLEAYAEETDPAVHSAIDLLLRRWGRGAAVDAQDSRLAARDPRPGRGWYTNGQRQTLAVVRGPVTFATGDPDADQHWTVRIPRTFALATKEVTREQFARSLGAAEKPRGQDDAEPASGVSYYEAARYCRWLSEQEQVPECQMCYPPADEIRPGMELAADYLDRTGYRLPTEAEWEYGCAVGAATTWPFGDDGALLPRFAWWMSNAQGRVHPVGRLQPNDLGLFDVLGNVYEWCYLRTWTPSSGVEVDRAEPCVIADPADPPMAMLRGGYYGGHTRTVRTRYRNQNRPSLQEPFIGFRIARTCP</sequence>
<evidence type="ECO:0000256" key="3">
    <source>
        <dbReference type="ARBA" id="ARBA00022777"/>
    </source>
</evidence>
<evidence type="ECO:0000256" key="2">
    <source>
        <dbReference type="ARBA" id="ARBA00022741"/>
    </source>
</evidence>
<dbReference type="Gene3D" id="1.10.510.10">
    <property type="entry name" value="Transferase(Phosphotransferase) domain 1"/>
    <property type="match status" value="1"/>
</dbReference>
<dbReference type="SUPFAM" id="SSF56112">
    <property type="entry name" value="Protein kinase-like (PK-like)"/>
    <property type="match status" value="1"/>
</dbReference>
<evidence type="ECO:0000256" key="4">
    <source>
        <dbReference type="ARBA" id="ARBA00022840"/>
    </source>
</evidence>
<dbReference type="GO" id="GO:0005524">
    <property type="term" value="F:ATP binding"/>
    <property type="evidence" value="ECO:0007669"/>
    <property type="project" value="UniProtKB-UniRule"/>
</dbReference>
<dbReference type="InterPro" id="IPR016187">
    <property type="entry name" value="CTDL_fold"/>
</dbReference>
<dbReference type="InterPro" id="IPR049052">
    <property type="entry name" value="nSTAND1"/>
</dbReference>
<dbReference type="InterPro" id="IPR005532">
    <property type="entry name" value="SUMF_dom"/>
</dbReference>
<keyword evidence="9" id="KW-1185">Reference proteome</keyword>
<proteinExistence type="predicted"/>
<evidence type="ECO:0000313" key="9">
    <source>
        <dbReference type="Proteomes" id="UP000324233"/>
    </source>
</evidence>
<dbReference type="SUPFAM" id="SSF56436">
    <property type="entry name" value="C-type lectin-like"/>
    <property type="match status" value="1"/>
</dbReference>
<feature type="domain" description="Protein kinase" evidence="7">
    <location>
        <begin position="69"/>
        <end position="329"/>
    </location>
</feature>
<dbReference type="GO" id="GO:0004674">
    <property type="term" value="F:protein serine/threonine kinase activity"/>
    <property type="evidence" value="ECO:0007669"/>
    <property type="project" value="UniProtKB-EC"/>
</dbReference>
<dbReference type="PROSITE" id="PS50011">
    <property type="entry name" value="PROTEIN_KINASE_DOM"/>
    <property type="match status" value="1"/>
</dbReference>
<keyword evidence="2 5" id="KW-0547">Nucleotide-binding</keyword>
<feature type="binding site" evidence="5">
    <location>
        <position position="98"/>
    </location>
    <ligand>
        <name>ATP</name>
        <dbReference type="ChEBI" id="CHEBI:30616"/>
    </ligand>
</feature>
<dbReference type="InterPro" id="IPR008271">
    <property type="entry name" value="Ser/Thr_kinase_AS"/>
</dbReference>
<dbReference type="Gene3D" id="3.30.200.20">
    <property type="entry name" value="Phosphorylase Kinase, domain 1"/>
    <property type="match status" value="1"/>
</dbReference>
<dbReference type="PANTHER" id="PTHR43289:SF34">
    <property type="entry name" value="SERINE_THREONINE-PROTEIN KINASE YBDM-RELATED"/>
    <property type="match status" value="1"/>
</dbReference>
<dbReference type="EC" id="2.7.11.1" evidence="8"/>
<dbReference type="InterPro" id="IPR017441">
    <property type="entry name" value="Protein_kinase_ATP_BS"/>
</dbReference>
<dbReference type="Proteomes" id="UP000324233">
    <property type="component" value="Chromosome"/>
</dbReference>
<reference evidence="8 9" key="1">
    <citation type="submission" date="2019-08" db="EMBL/GenBank/DDBJ databases">
        <title>Deep-cultivation of Planctomycetes and their phenomic and genomic characterization uncovers novel biology.</title>
        <authorList>
            <person name="Wiegand S."/>
            <person name="Jogler M."/>
            <person name="Boedeker C."/>
            <person name="Pinto D."/>
            <person name="Vollmers J."/>
            <person name="Rivas-Marin E."/>
            <person name="Kohn T."/>
            <person name="Peeters S.H."/>
            <person name="Heuer A."/>
            <person name="Rast P."/>
            <person name="Oberbeckmann S."/>
            <person name="Bunk B."/>
            <person name="Jeske O."/>
            <person name="Meyerdierks A."/>
            <person name="Storesund J.E."/>
            <person name="Kallscheuer N."/>
            <person name="Luecker S."/>
            <person name="Lage O.M."/>
            <person name="Pohl T."/>
            <person name="Merkel B.J."/>
            <person name="Hornburger P."/>
            <person name="Mueller R.-W."/>
            <person name="Bruemmer F."/>
            <person name="Labrenz M."/>
            <person name="Spormann A.M."/>
            <person name="Op den Camp H."/>
            <person name="Overmann J."/>
            <person name="Amann R."/>
            <person name="Jetten M.S.M."/>
            <person name="Mascher T."/>
            <person name="Medema M.H."/>
            <person name="Devos D.P."/>
            <person name="Kaster A.-K."/>
            <person name="Ovreas L."/>
            <person name="Rohde M."/>
            <person name="Galperin M.Y."/>
            <person name="Jogler C."/>
        </authorList>
    </citation>
    <scope>NUCLEOTIDE SEQUENCE [LARGE SCALE GENOMIC DNA]</scope>
    <source>
        <strain evidence="8 9">OJF2</strain>
    </source>
</reference>
<feature type="region of interest" description="Disordered" evidence="6">
    <location>
        <begin position="225"/>
        <end position="245"/>
    </location>
</feature>
<dbReference type="PROSITE" id="PS00108">
    <property type="entry name" value="PROTEIN_KINASE_ST"/>
    <property type="match status" value="1"/>
</dbReference>
<name>A0A5B9VXA6_9BACT</name>
<dbReference type="PANTHER" id="PTHR43289">
    <property type="entry name" value="MITOGEN-ACTIVATED PROTEIN KINASE KINASE KINASE 20-RELATED"/>
    <property type="match status" value="1"/>
</dbReference>
<dbReference type="EMBL" id="CP042997">
    <property type="protein sequence ID" value="QEH33016.1"/>
    <property type="molecule type" value="Genomic_DNA"/>
</dbReference>
<protein>
    <submittedName>
        <fullName evidence="8">Serine/threonine-protein kinase PrkC</fullName>
        <ecNumber evidence="8">2.7.11.1</ecNumber>
    </submittedName>
</protein>
<evidence type="ECO:0000259" key="7">
    <source>
        <dbReference type="PROSITE" id="PS50011"/>
    </source>
</evidence>
<dbReference type="KEGG" id="agv:OJF2_15110"/>
<feature type="region of interest" description="Disordered" evidence="6">
    <location>
        <begin position="336"/>
        <end position="364"/>
    </location>
</feature>
<dbReference type="Pfam" id="PF20703">
    <property type="entry name" value="nSTAND1"/>
    <property type="match status" value="1"/>
</dbReference>
<keyword evidence="4 5" id="KW-0067">ATP-binding</keyword>
<gene>
    <name evidence="8" type="primary">prkC_15</name>
    <name evidence="8" type="ORF">OJF2_15110</name>
</gene>
<evidence type="ECO:0000256" key="5">
    <source>
        <dbReference type="PROSITE-ProRule" id="PRU10141"/>
    </source>
</evidence>